<proteinExistence type="inferred from homology"/>
<evidence type="ECO:0000259" key="2">
    <source>
        <dbReference type="Pfam" id="PF03281"/>
    </source>
</evidence>
<dbReference type="EMBL" id="CACVKT020009473">
    <property type="protein sequence ID" value="CAC5422007.1"/>
    <property type="molecule type" value="Genomic_DNA"/>
</dbReference>
<evidence type="ECO:0000313" key="4">
    <source>
        <dbReference type="EMBL" id="CAC5422007.1"/>
    </source>
</evidence>
<evidence type="ECO:0000256" key="1">
    <source>
        <dbReference type="ARBA" id="ARBA00008307"/>
    </source>
</evidence>
<dbReference type="InterPro" id="IPR024810">
    <property type="entry name" value="MAB21L/cGLR"/>
</dbReference>
<reference evidence="4 5" key="1">
    <citation type="submission" date="2020-06" db="EMBL/GenBank/DDBJ databases">
        <authorList>
            <person name="Li R."/>
            <person name="Bekaert M."/>
        </authorList>
    </citation>
    <scope>NUCLEOTIDE SEQUENCE [LARGE SCALE GENOMIC DNA]</scope>
    <source>
        <strain evidence="5">wild</strain>
    </source>
</reference>
<comment type="similarity">
    <text evidence="1">Belongs to the mab-21 family.</text>
</comment>
<dbReference type="Pfam" id="PF03281">
    <property type="entry name" value="Mab-21"/>
    <property type="match status" value="1"/>
</dbReference>
<protein>
    <submittedName>
        <fullName evidence="4">Uncharacterized protein</fullName>
    </submittedName>
</protein>
<organism evidence="4 5">
    <name type="scientific">Mytilus coruscus</name>
    <name type="common">Sea mussel</name>
    <dbReference type="NCBI Taxonomy" id="42192"/>
    <lineage>
        <taxon>Eukaryota</taxon>
        <taxon>Metazoa</taxon>
        <taxon>Spiralia</taxon>
        <taxon>Lophotrochozoa</taxon>
        <taxon>Mollusca</taxon>
        <taxon>Bivalvia</taxon>
        <taxon>Autobranchia</taxon>
        <taxon>Pteriomorphia</taxon>
        <taxon>Mytilida</taxon>
        <taxon>Mytiloidea</taxon>
        <taxon>Mytilidae</taxon>
        <taxon>Mytilinae</taxon>
        <taxon>Mytilus</taxon>
    </lineage>
</organism>
<accession>A0A6J8ENQ1</accession>
<feature type="domain" description="Mab-21-like HhH/H2TH-like" evidence="3">
    <location>
        <begin position="265"/>
        <end position="343"/>
    </location>
</feature>
<dbReference type="Gene3D" id="1.10.1410.40">
    <property type="match status" value="1"/>
</dbReference>
<dbReference type="InterPro" id="IPR046903">
    <property type="entry name" value="Mab-21-like_nuc_Trfase"/>
</dbReference>
<dbReference type="PANTHER" id="PTHR10656:SF69">
    <property type="entry name" value="MAB-21-LIKE HHH_H2TH-LIKE DOMAIN-CONTAINING PROTEIN"/>
    <property type="match status" value="1"/>
</dbReference>
<dbReference type="OrthoDB" id="5974599at2759"/>
<keyword evidence="5" id="KW-1185">Reference proteome</keyword>
<dbReference type="PANTHER" id="PTHR10656">
    <property type="entry name" value="CELL FATE DETERMINING PROTEIN MAB21-RELATED"/>
    <property type="match status" value="1"/>
</dbReference>
<dbReference type="Proteomes" id="UP000507470">
    <property type="component" value="Unassembled WGS sequence"/>
</dbReference>
<dbReference type="Pfam" id="PF20266">
    <property type="entry name" value="Mab-21_C"/>
    <property type="match status" value="1"/>
</dbReference>
<sequence length="475" mass="55676">MFLNAFDTSKSTVRLFQYSEKGMNEIVDYFCDHSLNHRYHHTIVGSTAEGLEDCKSDIDVIMFNSKHVVIESINDTYDCTDPEILVVRIPDEGHPGYSKLRVHCIFSIKHFQFGIAPSKYAATKDGKVYLKNSVKELIPAVVKFHTHYSINGPAFHTKSNEHHVKKVLQELGIETQIFDSEYDSLEDVVFCIKSTEWPIEASEWTRRRRASNWPTKELFDNIINAGYYLAAVGSKESKYNEIQWRVSFNKAELLIIESFNETQIHCIRLLKILKNNRLSKIAGNNITSYTMKTVMFWCLEEKSDEFWQSSNLMVCFCFCVSKLKSFVENVFIPNYFLRDRNQFIASEFTCEIQKKTNQYLDRFLRNPKHGISLLLPSYKYSAKTSISELHLIGMNRFILNWLQRRLLTTQENYIVNRDLLWKLYDGYNIQNILLRCDMALEKLKTISYTQPLIKNLQNYMGLLQYILLREEKKTS</sequence>
<evidence type="ECO:0000259" key="3">
    <source>
        <dbReference type="Pfam" id="PF20266"/>
    </source>
</evidence>
<name>A0A6J8ENQ1_MYTCO</name>
<dbReference type="AlphaFoldDB" id="A0A6J8ENQ1"/>
<dbReference type="SMART" id="SM01265">
    <property type="entry name" value="Mab-21"/>
    <property type="match status" value="1"/>
</dbReference>
<dbReference type="InterPro" id="IPR046906">
    <property type="entry name" value="Mab-21_HhH/H2TH-like"/>
</dbReference>
<gene>
    <name evidence="4" type="ORF">MCOR_54079</name>
</gene>
<feature type="domain" description="Mab-21-like nucleotidyltransferase" evidence="2">
    <location>
        <begin position="187"/>
        <end position="257"/>
    </location>
</feature>
<evidence type="ECO:0000313" key="5">
    <source>
        <dbReference type="Proteomes" id="UP000507470"/>
    </source>
</evidence>